<evidence type="ECO:0000313" key="5">
    <source>
        <dbReference type="Proteomes" id="UP000641932"/>
    </source>
</evidence>
<reference evidence="4" key="2">
    <citation type="submission" date="2020-09" db="EMBL/GenBank/DDBJ databases">
        <authorList>
            <person name="Sun Q."/>
            <person name="Zhou Y."/>
        </authorList>
    </citation>
    <scope>NUCLEOTIDE SEQUENCE</scope>
    <source>
        <strain evidence="4">CGMCC 4.7201</strain>
    </source>
</reference>
<dbReference type="PROSITE" id="PS50075">
    <property type="entry name" value="CARRIER"/>
    <property type="match status" value="1"/>
</dbReference>
<dbReference type="GO" id="GO:0031177">
    <property type="term" value="F:phosphopantetheine binding"/>
    <property type="evidence" value="ECO:0007669"/>
    <property type="project" value="InterPro"/>
</dbReference>
<name>A0A917ZU87_9ACTN</name>
<sequence length="98" mass="11269">MTTEHTQPRSAKTVLDWLVNRIATRLDVPAEQVPVDAYIDELDIDSADALVLVTALQQWLGRDLDVTEVWRHPTLLELSAYLAREYLDAPEERSLRRL</sequence>
<evidence type="ECO:0000256" key="2">
    <source>
        <dbReference type="ARBA" id="ARBA00022553"/>
    </source>
</evidence>
<dbReference type="InterPro" id="IPR036736">
    <property type="entry name" value="ACP-like_sf"/>
</dbReference>
<dbReference type="GO" id="GO:0017000">
    <property type="term" value="P:antibiotic biosynthetic process"/>
    <property type="evidence" value="ECO:0007669"/>
    <property type="project" value="UniProtKB-ARBA"/>
</dbReference>
<dbReference type="Pfam" id="PF00550">
    <property type="entry name" value="PP-binding"/>
    <property type="match status" value="1"/>
</dbReference>
<evidence type="ECO:0000259" key="3">
    <source>
        <dbReference type="PROSITE" id="PS50075"/>
    </source>
</evidence>
<dbReference type="Gene3D" id="1.10.1200.10">
    <property type="entry name" value="ACP-like"/>
    <property type="match status" value="1"/>
</dbReference>
<dbReference type="EMBL" id="BMMS01000025">
    <property type="protein sequence ID" value="GGO95508.1"/>
    <property type="molecule type" value="Genomic_DNA"/>
</dbReference>
<organism evidence="4 5">
    <name type="scientific">Wenjunlia tyrosinilytica</name>
    <dbReference type="NCBI Taxonomy" id="1544741"/>
    <lineage>
        <taxon>Bacteria</taxon>
        <taxon>Bacillati</taxon>
        <taxon>Actinomycetota</taxon>
        <taxon>Actinomycetes</taxon>
        <taxon>Kitasatosporales</taxon>
        <taxon>Streptomycetaceae</taxon>
        <taxon>Wenjunlia</taxon>
    </lineage>
</organism>
<keyword evidence="2" id="KW-0597">Phosphoprotein</keyword>
<keyword evidence="1" id="KW-0596">Phosphopantetheine</keyword>
<evidence type="ECO:0000256" key="1">
    <source>
        <dbReference type="ARBA" id="ARBA00022450"/>
    </source>
</evidence>
<reference evidence="4" key="1">
    <citation type="journal article" date="2014" name="Int. J. Syst. Evol. Microbiol.">
        <title>Complete genome sequence of Corynebacterium casei LMG S-19264T (=DSM 44701T), isolated from a smear-ripened cheese.</title>
        <authorList>
            <consortium name="US DOE Joint Genome Institute (JGI-PGF)"/>
            <person name="Walter F."/>
            <person name="Albersmeier A."/>
            <person name="Kalinowski J."/>
            <person name="Ruckert C."/>
        </authorList>
    </citation>
    <scope>NUCLEOTIDE SEQUENCE</scope>
    <source>
        <strain evidence="4">CGMCC 4.7201</strain>
    </source>
</reference>
<evidence type="ECO:0000313" key="4">
    <source>
        <dbReference type="EMBL" id="GGO95508.1"/>
    </source>
</evidence>
<dbReference type="Proteomes" id="UP000641932">
    <property type="component" value="Unassembled WGS sequence"/>
</dbReference>
<dbReference type="SUPFAM" id="SSF47336">
    <property type="entry name" value="ACP-like"/>
    <property type="match status" value="1"/>
</dbReference>
<comment type="caution">
    <text evidence="4">The sequence shown here is derived from an EMBL/GenBank/DDBJ whole genome shotgun (WGS) entry which is preliminary data.</text>
</comment>
<accession>A0A917ZU87</accession>
<dbReference type="SMART" id="SM00823">
    <property type="entry name" value="PKS_PP"/>
    <property type="match status" value="1"/>
</dbReference>
<gene>
    <name evidence="4" type="ORF">GCM10012280_52860</name>
</gene>
<proteinExistence type="predicted"/>
<keyword evidence="5" id="KW-1185">Reference proteome</keyword>
<protein>
    <recommendedName>
        <fullName evidence="3">Carrier domain-containing protein</fullName>
    </recommendedName>
</protein>
<dbReference type="InterPro" id="IPR020806">
    <property type="entry name" value="PKS_PP-bd"/>
</dbReference>
<feature type="domain" description="Carrier" evidence="3">
    <location>
        <begin position="9"/>
        <end position="86"/>
    </location>
</feature>
<dbReference type="RefSeq" id="WP_189134292.1">
    <property type="nucleotide sequence ID" value="NZ_BMMS01000025.1"/>
</dbReference>
<dbReference type="AlphaFoldDB" id="A0A917ZU87"/>
<dbReference type="InterPro" id="IPR009081">
    <property type="entry name" value="PP-bd_ACP"/>
</dbReference>